<accession>A0A8S2ZU21</accession>
<feature type="compositionally biased region" description="Polar residues" evidence="1">
    <location>
        <begin position="56"/>
        <end position="65"/>
    </location>
</feature>
<dbReference type="EMBL" id="CAJOBJ010116118">
    <property type="protein sequence ID" value="CAF4654220.1"/>
    <property type="molecule type" value="Genomic_DNA"/>
</dbReference>
<name>A0A8S2ZU21_9BILA</name>
<evidence type="ECO:0000313" key="3">
    <source>
        <dbReference type="EMBL" id="CAF4963747.1"/>
    </source>
</evidence>
<organism evidence="2 4">
    <name type="scientific">Rotaria magnacalcarata</name>
    <dbReference type="NCBI Taxonomy" id="392030"/>
    <lineage>
        <taxon>Eukaryota</taxon>
        <taxon>Metazoa</taxon>
        <taxon>Spiralia</taxon>
        <taxon>Gnathifera</taxon>
        <taxon>Rotifera</taxon>
        <taxon>Eurotatoria</taxon>
        <taxon>Bdelloidea</taxon>
        <taxon>Philodinida</taxon>
        <taxon>Philodinidae</taxon>
        <taxon>Rotaria</taxon>
    </lineage>
</organism>
<comment type="caution">
    <text evidence="2">The sequence shown here is derived from an EMBL/GenBank/DDBJ whole genome shotgun (WGS) entry which is preliminary data.</text>
</comment>
<gene>
    <name evidence="2" type="ORF">GIL414_LOCUS41194</name>
    <name evidence="3" type="ORF">SMN809_LOCUS54762</name>
</gene>
<dbReference type="Proteomes" id="UP000676336">
    <property type="component" value="Unassembled WGS sequence"/>
</dbReference>
<proteinExistence type="predicted"/>
<reference evidence="2" key="1">
    <citation type="submission" date="2021-02" db="EMBL/GenBank/DDBJ databases">
        <authorList>
            <person name="Nowell W R."/>
        </authorList>
    </citation>
    <scope>NUCLEOTIDE SEQUENCE</scope>
</reference>
<protein>
    <submittedName>
        <fullName evidence="2">Uncharacterized protein</fullName>
    </submittedName>
</protein>
<dbReference type="AlphaFoldDB" id="A0A8S2ZU21"/>
<dbReference type="EMBL" id="CAJOBI010191811">
    <property type="protein sequence ID" value="CAF4963747.1"/>
    <property type="molecule type" value="Genomic_DNA"/>
</dbReference>
<dbReference type="Proteomes" id="UP000681720">
    <property type="component" value="Unassembled WGS sequence"/>
</dbReference>
<feature type="non-terminal residue" evidence="2">
    <location>
        <position position="73"/>
    </location>
</feature>
<feature type="compositionally biased region" description="Low complexity" evidence="1">
    <location>
        <begin position="35"/>
        <end position="49"/>
    </location>
</feature>
<sequence>MARHTPLPRFQLDTDPITEQSVNSLRIASASPIMSQLRQKQQSQLQRSQGRIRRSACSNLQSTTIPEERIYNG</sequence>
<evidence type="ECO:0000313" key="2">
    <source>
        <dbReference type="EMBL" id="CAF4654220.1"/>
    </source>
</evidence>
<evidence type="ECO:0000256" key="1">
    <source>
        <dbReference type="SAM" id="MobiDB-lite"/>
    </source>
</evidence>
<feature type="region of interest" description="Disordered" evidence="1">
    <location>
        <begin position="34"/>
        <end position="73"/>
    </location>
</feature>
<evidence type="ECO:0000313" key="4">
    <source>
        <dbReference type="Proteomes" id="UP000681720"/>
    </source>
</evidence>